<sequence>MISGRFNGGDITLLTGLQKVFQFLGWGNAFKSLLAIISGTPSAFLGSLARAFLQLHFYLE</sequence>
<organism evidence="1 2">
    <name type="scientific">Moraxella lacunata</name>
    <dbReference type="NCBI Taxonomy" id="477"/>
    <lineage>
        <taxon>Bacteria</taxon>
        <taxon>Pseudomonadati</taxon>
        <taxon>Pseudomonadota</taxon>
        <taxon>Gammaproteobacteria</taxon>
        <taxon>Moraxellales</taxon>
        <taxon>Moraxellaceae</taxon>
        <taxon>Moraxella</taxon>
    </lineage>
</organism>
<accession>A0A1B8Q5Z5</accession>
<gene>
    <name evidence="1" type="ORF">A9309_03770</name>
</gene>
<proteinExistence type="predicted"/>
<dbReference type="AlphaFoldDB" id="A0A1B8Q5Z5"/>
<dbReference type="EMBL" id="LZMS01000037">
    <property type="protein sequence ID" value="OBX65173.1"/>
    <property type="molecule type" value="Genomic_DNA"/>
</dbReference>
<reference evidence="1 2" key="1">
    <citation type="submission" date="2016-06" db="EMBL/GenBank/DDBJ databases">
        <title>Draft genome of Moraxella lacunata CCUG 57757A.</title>
        <authorList>
            <person name="Salva-Serra F."/>
            <person name="Engstrom-Jakobsson H."/>
            <person name="Thorell K."/>
            <person name="Gonzales-Siles L."/>
            <person name="Karlsson R."/>
            <person name="Boulund F."/>
            <person name="Engstrand L."/>
            <person name="Kristiansson E."/>
            <person name="Moore E."/>
        </authorList>
    </citation>
    <scope>NUCLEOTIDE SEQUENCE [LARGE SCALE GENOMIC DNA]</scope>
    <source>
        <strain evidence="1 2">CCUG 57757A</strain>
    </source>
</reference>
<dbReference type="Proteomes" id="UP000092607">
    <property type="component" value="Unassembled WGS sequence"/>
</dbReference>
<comment type="caution">
    <text evidence="1">The sequence shown here is derived from an EMBL/GenBank/DDBJ whole genome shotgun (WGS) entry which is preliminary data.</text>
</comment>
<protein>
    <submittedName>
        <fullName evidence="1">Uncharacterized protein</fullName>
    </submittedName>
</protein>
<evidence type="ECO:0000313" key="1">
    <source>
        <dbReference type="EMBL" id="OBX65173.1"/>
    </source>
</evidence>
<evidence type="ECO:0000313" key="2">
    <source>
        <dbReference type="Proteomes" id="UP000092607"/>
    </source>
</evidence>
<name>A0A1B8Q5Z5_MORLA</name>